<dbReference type="InterPro" id="IPR000719">
    <property type="entry name" value="Prot_kinase_dom"/>
</dbReference>
<sequence>MHACAAFQHQIGACAINEDAADQHKAVFPRSELEAPCTHDAICAVLHCACATCHEQRSLQSSTPPVHTLATSILGQCLITFSLLGYIGCPQLIPYFVHLGDTSIGQRLEELVPHYIRTCIWKEFDDQDKTRSSHFAKRFSWFRHQFFLPFIDGQSFADFSKSTKLPFIEEQSLLARNEDGDLVPQHGGFGRVFSFRILPEYDHLSPDPNSNTLYVRKELFSTSSAAFHAERSNLELVKELHDPHLVRLVKAYKHGETFNFIFLRSMTNLGAYLRDSYYAAPSLQDTNIQTSPLWDQAFGIAKALSHVINYTPPNESKPLYGYHLDLKPANILVEPNGTFLISDFGLARFQPVGDTSRITPFGGSEAYAPPEIDLTNARYNRKYDIWSLGCIILEILTYIVKGHDGVKLLDKARLTRQGNIAEDRFWEYNNTKECYQLKPTVSRWVEDLRNPTHAMTWQSREFLHEISDLILNMLHPLKLERLSSQQVCQRLDGILNRFHVDSAAPLSGQVAVGEDEVEYAAHVTRRIQSMLYNTTGTWVPGSLTIVEDAHQDVHVLSATQDDRAAVRMKVGPRSQTKLVPRYASHSRLHEGYADCHLYFSIMKSGTPEFPFTRLYFREESDRLLGLSAFIGQDIMSSLPIQDCNIERKRHRVRRDTNTPIEAAITVELWSENAHLHPPLRSSRGHRRSVRRNLFSEPTRRRVVIYFPTNILTIRFAKNVRLERLESASSSKHIKLIPTDRKRDPTFSVSMLKPSKGEQVPGIPMSSTFLEKEEDSTKFECKSVELAFNHEHSRNAFYNTYRKMKEEWRIEDKEYEQCRRAMHNTLGFSLE</sequence>
<comment type="caution">
    <text evidence="10">The sequence shown here is derived from an EMBL/GenBank/DDBJ whole genome shotgun (WGS) entry which is preliminary data.</text>
</comment>
<evidence type="ECO:0000256" key="8">
    <source>
        <dbReference type="ARBA" id="ARBA00048679"/>
    </source>
</evidence>
<organism evidence="10 11">
    <name type="scientific">Polyplosphaeria fusca</name>
    <dbReference type="NCBI Taxonomy" id="682080"/>
    <lineage>
        <taxon>Eukaryota</taxon>
        <taxon>Fungi</taxon>
        <taxon>Dikarya</taxon>
        <taxon>Ascomycota</taxon>
        <taxon>Pezizomycotina</taxon>
        <taxon>Dothideomycetes</taxon>
        <taxon>Pleosporomycetidae</taxon>
        <taxon>Pleosporales</taxon>
        <taxon>Tetraplosphaeriaceae</taxon>
        <taxon>Polyplosphaeria</taxon>
    </lineage>
</organism>
<dbReference type="GO" id="GO:0004674">
    <property type="term" value="F:protein serine/threonine kinase activity"/>
    <property type="evidence" value="ECO:0007669"/>
    <property type="project" value="UniProtKB-KW"/>
</dbReference>
<dbReference type="PROSITE" id="PS50011">
    <property type="entry name" value="PROTEIN_KINASE_DOM"/>
    <property type="match status" value="1"/>
</dbReference>
<dbReference type="Proteomes" id="UP000799444">
    <property type="component" value="Unassembled WGS sequence"/>
</dbReference>
<dbReference type="OrthoDB" id="248923at2759"/>
<evidence type="ECO:0000256" key="7">
    <source>
        <dbReference type="ARBA" id="ARBA00047899"/>
    </source>
</evidence>
<gene>
    <name evidence="10" type="ORF">EJ04DRAFT_549089</name>
</gene>
<keyword evidence="4" id="KW-0547">Nucleotide-binding</keyword>
<keyword evidence="11" id="KW-1185">Reference proteome</keyword>
<dbReference type="InterPro" id="IPR011009">
    <property type="entry name" value="Kinase-like_dom_sf"/>
</dbReference>
<dbReference type="CDD" id="cd00180">
    <property type="entry name" value="PKc"/>
    <property type="match status" value="1"/>
</dbReference>
<evidence type="ECO:0000256" key="5">
    <source>
        <dbReference type="ARBA" id="ARBA00022777"/>
    </source>
</evidence>
<evidence type="ECO:0000259" key="9">
    <source>
        <dbReference type="PROSITE" id="PS50011"/>
    </source>
</evidence>
<dbReference type="InterPro" id="IPR050660">
    <property type="entry name" value="NEK_Ser/Thr_kinase"/>
</dbReference>
<proteinExistence type="predicted"/>
<dbReference type="GO" id="GO:0005524">
    <property type="term" value="F:ATP binding"/>
    <property type="evidence" value="ECO:0007669"/>
    <property type="project" value="UniProtKB-KW"/>
</dbReference>
<dbReference type="GO" id="GO:0005634">
    <property type="term" value="C:nucleus"/>
    <property type="evidence" value="ECO:0007669"/>
    <property type="project" value="TreeGrafter"/>
</dbReference>
<evidence type="ECO:0000256" key="6">
    <source>
        <dbReference type="ARBA" id="ARBA00022840"/>
    </source>
</evidence>
<dbReference type="EMBL" id="ML996104">
    <property type="protein sequence ID" value="KAF2739368.1"/>
    <property type="molecule type" value="Genomic_DNA"/>
</dbReference>
<dbReference type="SMART" id="SM00220">
    <property type="entry name" value="S_TKc"/>
    <property type="match status" value="1"/>
</dbReference>
<keyword evidence="2" id="KW-0723">Serine/threonine-protein kinase</keyword>
<dbReference type="PANTHER" id="PTHR43671:SF98">
    <property type="entry name" value="SERINE_THREONINE-PROTEIN KINASE NEK11"/>
    <property type="match status" value="1"/>
</dbReference>
<evidence type="ECO:0000313" key="10">
    <source>
        <dbReference type="EMBL" id="KAF2739368.1"/>
    </source>
</evidence>
<accession>A0A9P4R4W0</accession>
<evidence type="ECO:0000256" key="3">
    <source>
        <dbReference type="ARBA" id="ARBA00022679"/>
    </source>
</evidence>
<reference evidence="10" key="1">
    <citation type="journal article" date="2020" name="Stud. Mycol.">
        <title>101 Dothideomycetes genomes: a test case for predicting lifestyles and emergence of pathogens.</title>
        <authorList>
            <person name="Haridas S."/>
            <person name="Albert R."/>
            <person name="Binder M."/>
            <person name="Bloem J."/>
            <person name="Labutti K."/>
            <person name="Salamov A."/>
            <person name="Andreopoulos B."/>
            <person name="Baker S."/>
            <person name="Barry K."/>
            <person name="Bills G."/>
            <person name="Bluhm B."/>
            <person name="Cannon C."/>
            <person name="Castanera R."/>
            <person name="Culley D."/>
            <person name="Daum C."/>
            <person name="Ezra D."/>
            <person name="Gonzalez J."/>
            <person name="Henrissat B."/>
            <person name="Kuo A."/>
            <person name="Liang C."/>
            <person name="Lipzen A."/>
            <person name="Lutzoni F."/>
            <person name="Magnuson J."/>
            <person name="Mondo S."/>
            <person name="Nolan M."/>
            <person name="Ohm R."/>
            <person name="Pangilinan J."/>
            <person name="Park H.-J."/>
            <person name="Ramirez L."/>
            <person name="Alfaro M."/>
            <person name="Sun H."/>
            <person name="Tritt A."/>
            <person name="Yoshinaga Y."/>
            <person name="Zwiers L.-H."/>
            <person name="Turgeon B."/>
            <person name="Goodwin S."/>
            <person name="Spatafora J."/>
            <person name="Crous P."/>
            <person name="Grigoriev I."/>
        </authorList>
    </citation>
    <scope>NUCLEOTIDE SEQUENCE</scope>
    <source>
        <strain evidence="10">CBS 125425</strain>
    </source>
</reference>
<dbReference type="Pfam" id="PF00069">
    <property type="entry name" value="Pkinase"/>
    <property type="match status" value="1"/>
</dbReference>
<dbReference type="EC" id="2.7.11.1" evidence="1"/>
<dbReference type="SUPFAM" id="SSF56112">
    <property type="entry name" value="Protein kinase-like (PK-like)"/>
    <property type="match status" value="1"/>
</dbReference>
<evidence type="ECO:0000256" key="4">
    <source>
        <dbReference type="ARBA" id="ARBA00022741"/>
    </source>
</evidence>
<dbReference type="PANTHER" id="PTHR43671">
    <property type="entry name" value="SERINE/THREONINE-PROTEIN KINASE NEK"/>
    <property type="match status" value="1"/>
</dbReference>
<comment type="catalytic activity">
    <reaction evidence="7">
        <text>L-threonyl-[protein] + ATP = O-phospho-L-threonyl-[protein] + ADP + H(+)</text>
        <dbReference type="Rhea" id="RHEA:46608"/>
        <dbReference type="Rhea" id="RHEA-COMP:11060"/>
        <dbReference type="Rhea" id="RHEA-COMP:11605"/>
        <dbReference type="ChEBI" id="CHEBI:15378"/>
        <dbReference type="ChEBI" id="CHEBI:30013"/>
        <dbReference type="ChEBI" id="CHEBI:30616"/>
        <dbReference type="ChEBI" id="CHEBI:61977"/>
        <dbReference type="ChEBI" id="CHEBI:456216"/>
        <dbReference type="EC" id="2.7.11.1"/>
    </reaction>
</comment>
<dbReference type="AlphaFoldDB" id="A0A9P4R4W0"/>
<keyword evidence="3" id="KW-0808">Transferase</keyword>
<protein>
    <recommendedName>
        <fullName evidence="1">non-specific serine/threonine protein kinase</fullName>
        <ecNumber evidence="1">2.7.11.1</ecNumber>
    </recommendedName>
</protein>
<name>A0A9P4R4W0_9PLEO</name>
<keyword evidence="5 10" id="KW-0418">Kinase</keyword>
<dbReference type="Gene3D" id="1.10.510.10">
    <property type="entry name" value="Transferase(Phosphotransferase) domain 1"/>
    <property type="match status" value="1"/>
</dbReference>
<evidence type="ECO:0000256" key="1">
    <source>
        <dbReference type="ARBA" id="ARBA00012513"/>
    </source>
</evidence>
<evidence type="ECO:0000256" key="2">
    <source>
        <dbReference type="ARBA" id="ARBA00022527"/>
    </source>
</evidence>
<comment type="catalytic activity">
    <reaction evidence="8">
        <text>L-seryl-[protein] + ATP = O-phospho-L-seryl-[protein] + ADP + H(+)</text>
        <dbReference type="Rhea" id="RHEA:17989"/>
        <dbReference type="Rhea" id="RHEA-COMP:9863"/>
        <dbReference type="Rhea" id="RHEA-COMP:11604"/>
        <dbReference type="ChEBI" id="CHEBI:15378"/>
        <dbReference type="ChEBI" id="CHEBI:29999"/>
        <dbReference type="ChEBI" id="CHEBI:30616"/>
        <dbReference type="ChEBI" id="CHEBI:83421"/>
        <dbReference type="ChEBI" id="CHEBI:456216"/>
        <dbReference type="EC" id="2.7.11.1"/>
    </reaction>
</comment>
<evidence type="ECO:0000313" key="11">
    <source>
        <dbReference type="Proteomes" id="UP000799444"/>
    </source>
</evidence>
<keyword evidence="6" id="KW-0067">ATP-binding</keyword>
<feature type="domain" description="Protein kinase" evidence="9">
    <location>
        <begin position="178"/>
        <end position="495"/>
    </location>
</feature>